<dbReference type="Proteomes" id="UP000324222">
    <property type="component" value="Unassembled WGS sequence"/>
</dbReference>
<sequence length="124" mass="13750">MCVRDTAPGLPRDSGGRFSPSKQTPVTPEGMPLGLLHLENYSSRSIPMARRNGMLRHLCWPAHPSPPATLLHKYTNDSTLTPCSGCLSIKIHTLKDCVKLMLVWQQLPQRFSRPLLSMNSTSAL</sequence>
<organism evidence="2 3">
    <name type="scientific">Portunus trituberculatus</name>
    <name type="common">Swimming crab</name>
    <name type="synonym">Neptunus trituberculatus</name>
    <dbReference type="NCBI Taxonomy" id="210409"/>
    <lineage>
        <taxon>Eukaryota</taxon>
        <taxon>Metazoa</taxon>
        <taxon>Ecdysozoa</taxon>
        <taxon>Arthropoda</taxon>
        <taxon>Crustacea</taxon>
        <taxon>Multicrustacea</taxon>
        <taxon>Malacostraca</taxon>
        <taxon>Eumalacostraca</taxon>
        <taxon>Eucarida</taxon>
        <taxon>Decapoda</taxon>
        <taxon>Pleocyemata</taxon>
        <taxon>Brachyura</taxon>
        <taxon>Eubrachyura</taxon>
        <taxon>Portunoidea</taxon>
        <taxon>Portunidae</taxon>
        <taxon>Portuninae</taxon>
        <taxon>Portunus</taxon>
    </lineage>
</organism>
<keyword evidence="3" id="KW-1185">Reference proteome</keyword>
<dbReference type="EMBL" id="VSRR010000128">
    <property type="protein sequence ID" value="MPC10748.1"/>
    <property type="molecule type" value="Genomic_DNA"/>
</dbReference>
<protein>
    <submittedName>
        <fullName evidence="2">Uncharacterized protein</fullName>
    </submittedName>
</protein>
<gene>
    <name evidence="2" type="ORF">E2C01_003388</name>
</gene>
<evidence type="ECO:0000313" key="3">
    <source>
        <dbReference type="Proteomes" id="UP000324222"/>
    </source>
</evidence>
<reference evidence="2 3" key="1">
    <citation type="submission" date="2019-05" db="EMBL/GenBank/DDBJ databases">
        <title>Another draft genome of Portunus trituberculatus and its Hox gene families provides insights of decapod evolution.</title>
        <authorList>
            <person name="Jeong J.-H."/>
            <person name="Song I."/>
            <person name="Kim S."/>
            <person name="Choi T."/>
            <person name="Kim D."/>
            <person name="Ryu S."/>
            <person name="Kim W."/>
        </authorList>
    </citation>
    <scope>NUCLEOTIDE SEQUENCE [LARGE SCALE GENOMIC DNA]</scope>
    <source>
        <tissue evidence="2">Muscle</tissue>
    </source>
</reference>
<evidence type="ECO:0000313" key="2">
    <source>
        <dbReference type="EMBL" id="MPC10748.1"/>
    </source>
</evidence>
<proteinExistence type="predicted"/>
<evidence type="ECO:0000256" key="1">
    <source>
        <dbReference type="SAM" id="MobiDB-lite"/>
    </source>
</evidence>
<comment type="caution">
    <text evidence="2">The sequence shown here is derived from an EMBL/GenBank/DDBJ whole genome shotgun (WGS) entry which is preliminary data.</text>
</comment>
<dbReference type="AlphaFoldDB" id="A0A5B7CNR2"/>
<accession>A0A5B7CNR2</accession>
<feature type="region of interest" description="Disordered" evidence="1">
    <location>
        <begin position="1"/>
        <end position="30"/>
    </location>
</feature>
<name>A0A5B7CNR2_PORTR</name>